<feature type="compositionally biased region" description="Basic and acidic residues" evidence="1">
    <location>
        <begin position="41"/>
        <end position="58"/>
    </location>
</feature>
<proteinExistence type="predicted"/>
<protein>
    <submittedName>
        <fullName evidence="2">Uncharacterized protein</fullName>
    </submittedName>
</protein>
<sequence length="73" mass="7881">MDPLVIGTVPNYDYSQSTVQVVNSDVVDGFVVINKEDFDPKLHKPYSEKAKPKKRADDTDGQTQGGEGDGAPA</sequence>
<name>A0A1D9LC43_9NEIS</name>
<dbReference type="KEGG" id="cvc:BKX93_01725"/>
<evidence type="ECO:0000313" key="3">
    <source>
        <dbReference type="Proteomes" id="UP000178776"/>
    </source>
</evidence>
<dbReference type="AlphaFoldDB" id="A0A1D9LC43"/>
<accession>A0A1D9LC43</accession>
<gene>
    <name evidence="2" type="ORF">BKX93_01725</name>
</gene>
<dbReference type="RefSeq" id="WP_070978377.1">
    <property type="nucleotide sequence ID" value="NZ_CP017707.1"/>
</dbReference>
<dbReference type="GeneID" id="68839939"/>
<feature type="region of interest" description="Disordered" evidence="1">
    <location>
        <begin position="41"/>
        <end position="73"/>
    </location>
</feature>
<dbReference type="EMBL" id="CP017707">
    <property type="protein sequence ID" value="AOZ48839.1"/>
    <property type="molecule type" value="Genomic_DNA"/>
</dbReference>
<evidence type="ECO:0000256" key="1">
    <source>
        <dbReference type="SAM" id="MobiDB-lite"/>
    </source>
</evidence>
<dbReference type="STRING" id="1108595.BKX93_01725"/>
<feature type="compositionally biased region" description="Gly residues" evidence="1">
    <location>
        <begin position="63"/>
        <end position="73"/>
    </location>
</feature>
<organism evidence="2 3">
    <name type="scientific">Chromobacterium vaccinii</name>
    <dbReference type="NCBI Taxonomy" id="1108595"/>
    <lineage>
        <taxon>Bacteria</taxon>
        <taxon>Pseudomonadati</taxon>
        <taxon>Pseudomonadota</taxon>
        <taxon>Betaproteobacteria</taxon>
        <taxon>Neisseriales</taxon>
        <taxon>Chromobacteriaceae</taxon>
        <taxon>Chromobacterium</taxon>
    </lineage>
</organism>
<dbReference type="Proteomes" id="UP000178776">
    <property type="component" value="Chromosome"/>
</dbReference>
<reference evidence="2 3" key="1">
    <citation type="submission" date="2016-10" db="EMBL/GenBank/DDBJ databases">
        <title>Chromobacterium muskegensis sp. nov., an insecticidal bacterium isolated from Sphagnum bogs.</title>
        <authorList>
            <person name="Sparks M.E."/>
            <person name="Blackburn M.B."/>
            <person name="Gundersen-Rindal D.E."/>
            <person name="Mitchell A."/>
            <person name="Farrar R."/>
            <person name="Kuhar D."/>
        </authorList>
    </citation>
    <scope>NUCLEOTIDE SEQUENCE [LARGE SCALE GENOMIC DNA]</scope>
    <source>
        <strain evidence="2 3">21-1</strain>
    </source>
</reference>
<evidence type="ECO:0000313" key="2">
    <source>
        <dbReference type="EMBL" id="AOZ48839.1"/>
    </source>
</evidence>